<keyword evidence="13 16" id="KW-0418">Kinase</keyword>
<comment type="function">
    <text evidence="16">General (non sugar-specific) component of the phosphoenolpyruvate-dependent sugar phosphotransferase system (sugar PTS). This major carbohydrate active-transport system catalyzes the phosphorylation of incoming sugar substrates concomitantly with their translocation across the cell membrane. Enzyme I transfers the phosphoryl group from phosphoenolpyruvate (PEP) to the phosphoryl carrier protein (HPr).</text>
</comment>
<dbReference type="GO" id="GO:0046872">
    <property type="term" value="F:metal ion binding"/>
    <property type="evidence" value="ECO:0007669"/>
    <property type="project" value="UniProtKB-KW"/>
</dbReference>
<dbReference type="InterPro" id="IPR050499">
    <property type="entry name" value="PEP-utilizing_PTS_enzyme"/>
</dbReference>
<evidence type="ECO:0000256" key="7">
    <source>
        <dbReference type="ARBA" id="ARBA00022448"/>
    </source>
</evidence>
<dbReference type="PIRSF" id="PIRSF000732">
    <property type="entry name" value="PTS_enzyme_I"/>
    <property type="match status" value="1"/>
</dbReference>
<keyword evidence="9 16" id="KW-0762">Sugar transport</keyword>
<feature type="active site" description="Proton donor" evidence="17">
    <location>
        <position position="501"/>
    </location>
</feature>
<feature type="domain" description="PEP-utilising enzyme C-terminal" evidence="21">
    <location>
        <begin position="255"/>
        <end position="540"/>
    </location>
</feature>
<evidence type="ECO:0000256" key="9">
    <source>
        <dbReference type="ARBA" id="ARBA00022597"/>
    </source>
</evidence>
<feature type="domain" description="Phosphotransferase system enzyme I N-terminal" evidence="22">
    <location>
        <begin position="5"/>
        <end position="126"/>
    </location>
</feature>
<evidence type="ECO:0000256" key="4">
    <source>
        <dbReference type="ARBA" id="ARBA00007837"/>
    </source>
</evidence>
<comment type="caution">
    <text evidence="23">The sequence shown here is derived from an EMBL/GenBank/DDBJ whole genome shotgun (WGS) entry which is preliminary data.</text>
</comment>
<keyword evidence="14 16" id="KW-0460">Magnesium</keyword>
<dbReference type="SUPFAM" id="SSF51621">
    <property type="entry name" value="Phosphoenolpyruvate/pyruvate domain"/>
    <property type="match status" value="1"/>
</dbReference>
<evidence type="ECO:0000256" key="12">
    <source>
        <dbReference type="ARBA" id="ARBA00022723"/>
    </source>
</evidence>
<dbReference type="EC" id="2.7.3.9" evidence="5 16"/>
<comment type="subcellular location">
    <subcellularLocation>
        <location evidence="3 16">Cytoplasm</location>
    </subcellularLocation>
</comment>
<dbReference type="Gene3D" id="3.20.20.60">
    <property type="entry name" value="Phosphoenolpyruvate-binding domains"/>
    <property type="match status" value="1"/>
</dbReference>
<feature type="binding site" evidence="18">
    <location>
        <begin position="453"/>
        <end position="454"/>
    </location>
    <ligand>
        <name>phosphoenolpyruvate</name>
        <dbReference type="ChEBI" id="CHEBI:58702"/>
    </ligand>
</feature>
<comment type="cofactor">
    <cofactor evidence="2 16 19">
        <name>Mg(2+)</name>
        <dbReference type="ChEBI" id="CHEBI:18420"/>
    </cofactor>
</comment>
<dbReference type="GO" id="GO:0009401">
    <property type="term" value="P:phosphoenolpyruvate-dependent sugar phosphotransferase system"/>
    <property type="evidence" value="ECO:0007669"/>
    <property type="project" value="UniProtKB-KW"/>
</dbReference>
<accession>A0A9D1ND24</accession>
<feature type="active site" description="Tele-phosphohistidine intermediate" evidence="17">
    <location>
        <position position="188"/>
    </location>
</feature>
<organism evidence="23 24">
    <name type="scientific">Candidatus Stercoripulliclostridium merdipullorum</name>
    <dbReference type="NCBI Taxonomy" id="2840952"/>
    <lineage>
        <taxon>Bacteria</taxon>
        <taxon>Bacillati</taxon>
        <taxon>Bacillota</taxon>
        <taxon>Clostridia</taxon>
        <taxon>Eubacteriales</taxon>
        <taxon>Candidatus Stercoripulliclostridium</taxon>
    </lineage>
</organism>
<dbReference type="InterPro" id="IPR036618">
    <property type="entry name" value="PtsI_HPr-bd_sf"/>
</dbReference>
<evidence type="ECO:0000259" key="22">
    <source>
        <dbReference type="Pfam" id="PF05524"/>
    </source>
</evidence>
<evidence type="ECO:0000256" key="15">
    <source>
        <dbReference type="ARBA" id="ARBA00033235"/>
    </source>
</evidence>
<evidence type="ECO:0000256" key="16">
    <source>
        <dbReference type="PIRNR" id="PIRNR000732"/>
    </source>
</evidence>
<evidence type="ECO:0000256" key="3">
    <source>
        <dbReference type="ARBA" id="ARBA00004496"/>
    </source>
</evidence>
<dbReference type="Gene3D" id="3.50.30.10">
    <property type="entry name" value="Phosphohistidine domain"/>
    <property type="match status" value="1"/>
</dbReference>
<evidence type="ECO:0000256" key="14">
    <source>
        <dbReference type="ARBA" id="ARBA00022842"/>
    </source>
</evidence>
<keyword evidence="11 16" id="KW-0598">Phosphotransferase system</keyword>
<evidence type="ECO:0000313" key="23">
    <source>
        <dbReference type="EMBL" id="HIV00397.1"/>
    </source>
</evidence>
<dbReference type="SUPFAM" id="SSF52009">
    <property type="entry name" value="Phosphohistidine domain"/>
    <property type="match status" value="1"/>
</dbReference>
<evidence type="ECO:0000259" key="20">
    <source>
        <dbReference type="Pfam" id="PF00391"/>
    </source>
</evidence>
<keyword evidence="7 16" id="KW-0813">Transport</keyword>
<evidence type="ECO:0000256" key="5">
    <source>
        <dbReference type="ARBA" id="ARBA00012232"/>
    </source>
</evidence>
<dbReference type="InterPro" id="IPR036637">
    <property type="entry name" value="Phosphohistidine_dom_sf"/>
</dbReference>
<evidence type="ECO:0000313" key="24">
    <source>
        <dbReference type="Proteomes" id="UP000886891"/>
    </source>
</evidence>
<dbReference type="Pfam" id="PF02896">
    <property type="entry name" value="PEP-utilizers_C"/>
    <property type="match status" value="1"/>
</dbReference>
<evidence type="ECO:0000256" key="2">
    <source>
        <dbReference type="ARBA" id="ARBA00001946"/>
    </source>
</evidence>
<evidence type="ECO:0000256" key="13">
    <source>
        <dbReference type="ARBA" id="ARBA00022777"/>
    </source>
</evidence>
<dbReference type="AlphaFoldDB" id="A0A9D1ND24"/>
<evidence type="ECO:0000256" key="1">
    <source>
        <dbReference type="ARBA" id="ARBA00000683"/>
    </source>
</evidence>
<dbReference type="InterPro" id="IPR008279">
    <property type="entry name" value="PEP-util_enz_mobile_dom"/>
</dbReference>
<dbReference type="InterPro" id="IPR006318">
    <property type="entry name" value="PTS_EI-like"/>
</dbReference>
<dbReference type="InterPro" id="IPR015813">
    <property type="entry name" value="Pyrv/PenolPyrv_kinase-like_dom"/>
</dbReference>
<proteinExistence type="inferred from homology"/>
<feature type="binding site" evidence="18">
    <location>
        <position position="464"/>
    </location>
    <ligand>
        <name>phosphoenolpyruvate</name>
        <dbReference type="ChEBI" id="CHEBI:58702"/>
    </ligand>
</feature>
<dbReference type="InterPro" id="IPR000121">
    <property type="entry name" value="PEP_util_C"/>
</dbReference>
<dbReference type="InterPro" id="IPR040442">
    <property type="entry name" value="Pyrv_kinase-like_dom_sf"/>
</dbReference>
<comment type="similarity">
    <text evidence="4 16">Belongs to the PEP-utilizing enzyme family.</text>
</comment>
<evidence type="ECO:0000256" key="8">
    <source>
        <dbReference type="ARBA" id="ARBA00022490"/>
    </source>
</evidence>
<feature type="domain" description="PEP-utilising enzyme mobile" evidence="20">
    <location>
        <begin position="151"/>
        <end position="223"/>
    </location>
</feature>
<dbReference type="PRINTS" id="PR01736">
    <property type="entry name" value="PHPHTRNFRASE"/>
</dbReference>
<feature type="binding site" evidence="19">
    <location>
        <position position="430"/>
    </location>
    <ligand>
        <name>Mg(2+)</name>
        <dbReference type="ChEBI" id="CHEBI:18420"/>
    </ligand>
</feature>
<reference evidence="23" key="2">
    <citation type="journal article" date="2021" name="PeerJ">
        <title>Extensive microbial diversity within the chicken gut microbiome revealed by metagenomics and culture.</title>
        <authorList>
            <person name="Gilroy R."/>
            <person name="Ravi A."/>
            <person name="Getino M."/>
            <person name="Pursley I."/>
            <person name="Horton D.L."/>
            <person name="Alikhan N.F."/>
            <person name="Baker D."/>
            <person name="Gharbi K."/>
            <person name="Hall N."/>
            <person name="Watson M."/>
            <person name="Adriaenssens E.M."/>
            <person name="Foster-Nyarko E."/>
            <person name="Jarju S."/>
            <person name="Secka A."/>
            <person name="Antonio M."/>
            <person name="Oren A."/>
            <person name="Chaudhuri R.R."/>
            <person name="La Ragione R."/>
            <person name="Hildebrand F."/>
            <person name="Pallen M.J."/>
        </authorList>
    </citation>
    <scope>NUCLEOTIDE SEQUENCE</scope>
    <source>
        <strain evidence="23">23406</strain>
    </source>
</reference>
<evidence type="ECO:0000256" key="11">
    <source>
        <dbReference type="ARBA" id="ARBA00022683"/>
    </source>
</evidence>
<evidence type="ECO:0000259" key="21">
    <source>
        <dbReference type="Pfam" id="PF02896"/>
    </source>
</evidence>
<feature type="binding site" evidence="18">
    <location>
        <position position="295"/>
    </location>
    <ligand>
        <name>phosphoenolpyruvate</name>
        <dbReference type="ChEBI" id="CHEBI:58702"/>
    </ligand>
</feature>
<dbReference type="InterPro" id="IPR008731">
    <property type="entry name" value="PTS_EIN"/>
</dbReference>
<dbReference type="InterPro" id="IPR024692">
    <property type="entry name" value="PTS_EI"/>
</dbReference>
<keyword evidence="8 16" id="KW-0963">Cytoplasm</keyword>
<gene>
    <name evidence="23" type="primary">ptsP</name>
    <name evidence="23" type="ORF">IAB14_04730</name>
</gene>
<dbReference type="PANTHER" id="PTHR46244:SF6">
    <property type="entry name" value="PHOSPHOENOLPYRUVATE-PROTEIN PHOSPHOTRANSFERASE"/>
    <property type="match status" value="1"/>
</dbReference>
<evidence type="ECO:0000256" key="17">
    <source>
        <dbReference type="PIRSR" id="PIRSR000732-1"/>
    </source>
</evidence>
<evidence type="ECO:0000256" key="10">
    <source>
        <dbReference type="ARBA" id="ARBA00022679"/>
    </source>
</evidence>
<dbReference type="Pfam" id="PF00391">
    <property type="entry name" value="PEP-utilizers"/>
    <property type="match status" value="1"/>
</dbReference>
<dbReference type="GO" id="GO:0008965">
    <property type="term" value="F:phosphoenolpyruvate-protein phosphotransferase activity"/>
    <property type="evidence" value="ECO:0007669"/>
    <property type="project" value="UniProtKB-EC"/>
</dbReference>
<sequence>MLQLKGKSVFEGIAVGTLKVIIHQTIDISAAKDFAPEAERQRFFSAREQTTTYLDTLYRRAIAGNVGGAEAEIFRMHRMMAEDLDFEDGVTAAIAEGHCAEYAVKQTGETLAAMFAAMDDEYMKARAADVEDVARQMLRNLKGLPSETVVIEEPCILASDDFSPSEIVKLDSAKLLGFITANGSANSHTAILARTLGIPAIVATGEQIPSDYDGKTVVIDCDRQQVLVDPPKREADRYIALAKQQAAKKEALTALIGKPNETLDGKSIDVFCNVGNSKDVPLVLKNDGGGIGLFRSEFLYLESRDYPTEEEQFRQYRATVEAMNPRPVVIRTMDIGADKQADYFRLDPEENPALGYRSLRICFDRPEIMETQLSALYRASAFGNLMVMIPMIISEKELDWVLDAAERVRKNLAERGVAFNPDMPIGIMIETPAAALISDVLAKKAAFFSIGTNDLTQYTLAIDRQNAKLEPLLDRHHPALLRLIEMTVANAHKEGKWVGICGELARDLDLTDFFLKIGVDELSVSPAYVLPLREKIRSLNLKKAR</sequence>
<dbReference type="GO" id="GO:0005737">
    <property type="term" value="C:cytoplasm"/>
    <property type="evidence" value="ECO:0007669"/>
    <property type="project" value="UniProtKB-SubCell"/>
</dbReference>
<dbReference type="EMBL" id="DVOH01000036">
    <property type="protein sequence ID" value="HIV00397.1"/>
    <property type="molecule type" value="Genomic_DNA"/>
</dbReference>
<dbReference type="PANTHER" id="PTHR46244">
    <property type="entry name" value="PHOSPHOENOLPYRUVATE-PROTEIN PHOSPHOTRANSFERASE"/>
    <property type="match status" value="1"/>
</dbReference>
<dbReference type="Gene3D" id="1.10.274.10">
    <property type="entry name" value="PtsI, HPr-binding domain"/>
    <property type="match status" value="1"/>
</dbReference>
<keyword evidence="10 16" id="KW-0808">Transferase</keyword>
<evidence type="ECO:0000256" key="6">
    <source>
        <dbReference type="ARBA" id="ARBA00016544"/>
    </source>
</evidence>
<reference evidence="23" key="1">
    <citation type="submission" date="2020-10" db="EMBL/GenBank/DDBJ databases">
        <authorList>
            <person name="Gilroy R."/>
        </authorList>
    </citation>
    <scope>NUCLEOTIDE SEQUENCE</scope>
    <source>
        <strain evidence="23">23406</strain>
    </source>
</reference>
<comment type="catalytic activity">
    <reaction evidence="1 16">
        <text>L-histidyl-[protein] + phosphoenolpyruvate = N(pros)-phospho-L-histidyl-[protein] + pyruvate</text>
        <dbReference type="Rhea" id="RHEA:23880"/>
        <dbReference type="Rhea" id="RHEA-COMP:9745"/>
        <dbReference type="Rhea" id="RHEA-COMP:9746"/>
        <dbReference type="ChEBI" id="CHEBI:15361"/>
        <dbReference type="ChEBI" id="CHEBI:29979"/>
        <dbReference type="ChEBI" id="CHEBI:58702"/>
        <dbReference type="ChEBI" id="CHEBI:64837"/>
        <dbReference type="EC" id="2.7.3.9"/>
    </reaction>
</comment>
<dbReference type="Proteomes" id="UP000886891">
    <property type="component" value="Unassembled WGS sequence"/>
</dbReference>
<evidence type="ECO:0000256" key="19">
    <source>
        <dbReference type="PIRSR" id="PIRSR000732-3"/>
    </source>
</evidence>
<dbReference type="GO" id="GO:0016301">
    <property type="term" value="F:kinase activity"/>
    <property type="evidence" value="ECO:0007669"/>
    <property type="project" value="UniProtKB-KW"/>
</dbReference>
<feature type="binding site" evidence="19">
    <location>
        <position position="454"/>
    </location>
    <ligand>
        <name>Mg(2+)</name>
        <dbReference type="ChEBI" id="CHEBI:18420"/>
    </ligand>
</feature>
<keyword evidence="12 16" id="KW-0479">Metal-binding</keyword>
<name>A0A9D1ND24_9FIRM</name>
<dbReference type="SUPFAM" id="SSF47831">
    <property type="entry name" value="Enzyme I of the PEP:sugar phosphotransferase system HPr-binding (sub)domain"/>
    <property type="match status" value="1"/>
</dbReference>
<feature type="binding site" evidence="18">
    <location>
        <position position="331"/>
    </location>
    <ligand>
        <name>phosphoenolpyruvate</name>
        <dbReference type="ChEBI" id="CHEBI:58702"/>
    </ligand>
</feature>
<dbReference type="Pfam" id="PF05524">
    <property type="entry name" value="PEP-utilisers_N"/>
    <property type="match status" value="1"/>
</dbReference>
<dbReference type="NCBIfam" id="TIGR01417">
    <property type="entry name" value="PTS_I_fam"/>
    <property type="match status" value="1"/>
</dbReference>
<protein>
    <recommendedName>
        <fullName evidence="6 16">Phosphoenolpyruvate-protein phosphotransferase</fullName>
        <ecNumber evidence="5 16">2.7.3.9</ecNumber>
    </recommendedName>
    <alternativeName>
        <fullName evidence="15 16">Phosphotransferase system, enzyme I</fullName>
    </alternativeName>
</protein>
<evidence type="ECO:0000256" key="18">
    <source>
        <dbReference type="PIRSR" id="PIRSR000732-2"/>
    </source>
</evidence>